<dbReference type="PANTHER" id="PTHR24177:SF365">
    <property type="entry name" value="ANKYRIN REPEAT-CONTAINING PROTEIN NPR4-LIKE ISOFORM X1"/>
    <property type="match status" value="1"/>
</dbReference>
<name>A0A1S4C1C8_TOBAC</name>
<dbReference type="Gene3D" id="1.25.40.20">
    <property type="entry name" value="Ankyrin repeat-containing domain"/>
    <property type="match status" value="2"/>
</dbReference>
<feature type="compositionally biased region" description="Polar residues" evidence="1">
    <location>
        <begin position="22"/>
        <end position="32"/>
    </location>
</feature>
<dbReference type="PaxDb" id="4097-A0A1S4C1C8"/>
<dbReference type="Pfam" id="PF13962">
    <property type="entry name" value="PGG"/>
    <property type="match status" value="1"/>
</dbReference>
<protein>
    <submittedName>
        <fullName evidence="4">Uncharacterized protein isoform X1</fullName>
    </submittedName>
</protein>
<feature type="transmembrane region" description="Helical" evidence="2">
    <location>
        <begin position="572"/>
        <end position="594"/>
    </location>
</feature>
<dbReference type="AlphaFoldDB" id="A0A1S4C1C8"/>
<sequence length="692" mass="77540">MAERSIRNEFPSANDHFEDEQGSPNDQISDVESQPPPISSRQPVLLVSRGNKMKYLTVYQVLYQAALKDNWRIAEPILKNDPSLARHKISEKGETVLHIAAAARSTLFVRKLMNLIEKEDLELLNDEGSTAFHFAAASGVVEIAKAMREKNVKLPNIPGEDGLLPITMAATIGNNDMVSYLCEVTSLDVLQQVRYALLETAIHNEMYDVALNLFKKGGGLATKVLEGNASVLYALVKKSLAISNQNQEGNWERFIIRACSPVWGMFTSAISIARMQFTPCFRRVQVLPEKSLLKKQAGLLLEELWAEFQKCAGDKLFDLVEKSKLLHSAARAGNVEFLVVLIHNHPDLIWKVDKNNRTIFHVAVLHREEKVFSLIHQIGAIKDLITLIVDNDGNNILHLVGKLGLAINKQKLGEIDAPKNKIEQSVPSDADNHVFLESLQQLLLRQTEVIKQITESMCVKEEEKIMPPSFLRVSGAALQMQREILWFKEVEKIVPLSFLRMKNNDGKTPRQLFTEEHQLLLKEGERWMKDTANSCMIAATLIATMVFAAGFTLPGGNNSDLGTPVMLTLKGFSVFVISDAVALFSSIVSIIMFLSILTSRYTEDDFLVSLPAKLLFGLTTLFVSIVSMLLAFAATFFLVYNNHMAWQPKLIAAFAGVPVALFGCLQYKLWFDVAKSTYWSKYLFRPGKHSLY</sequence>
<evidence type="ECO:0000256" key="1">
    <source>
        <dbReference type="SAM" id="MobiDB-lite"/>
    </source>
</evidence>
<feature type="transmembrane region" description="Helical" evidence="2">
    <location>
        <begin position="650"/>
        <end position="671"/>
    </location>
</feature>
<evidence type="ECO:0000313" key="4">
    <source>
        <dbReference type="RefSeq" id="XP_016494960.1"/>
    </source>
</evidence>
<organism evidence="4">
    <name type="scientific">Nicotiana tabacum</name>
    <name type="common">Common tobacco</name>
    <dbReference type="NCBI Taxonomy" id="4097"/>
    <lineage>
        <taxon>Eukaryota</taxon>
        <taxon>Viridiplantae</taxon>
        <taxon>Streptophyta</taxon>
        <taxon>Embryophyta</taxon>
        <taxon>Tracheophyta</taxon>
        <taxon>Spermatophyta</taxon>
        <taxon>Magnoliopsida</taxon>
        <taxon>eudicotyledons</taxon>
        <taxon>Gunneridae</taxon>
        <taxon>Pentapetalae</taxon>
        <taxon>asterids</taxon>
        <taxon>lamiids</taxon>
        <taxon>Solanales</taxon>
        <taxon>Solanaceae</taxon>
        <taxon>Nicotianoideae</taxon>
        <taxon>Nicotianeae</taxon>
        <taxon>Nicotiana</taxon>
    </lineage>
</organism>
<accession>A0A1S4C1C8</accession>
<gene>
    <name evidence="4" type="primary">LOC107814134</name>
</gene>
<keyword evidence="2" id="KW-0472">Membrane</keyword>
<dbReference type="RefSeq" id="XP_016494960.1">
    <property type="nucleotide sequence ID" value="XM_016639474.1"/>
</dbReference>
<dbReference type="InterPro" id="IPR026961">
    <property type="entry name" value="PGG_dom"/>
</dbReference>
<dbReference type="GO" id="GO:0016020">
    <property type="term" value="C:membrane"/>
    <property type="evidence" value="ECO:0000318"/>
    <property type="project" value="GO_Central"/>
</dbReference>
<dbReference type="OrthoDB" id="1921232at2759"/>
<feature type="transmembrane region" description="Helical" evidence="2">
    <location>
        <begin position="614"/>
        <end position="638"/>
    </location>
</feature>
<keyword evidence="2" id="KW-0812">Transmembrane</keyword>
<feature type="domain" description="PGG" evidence="3">
    <location>
        <begin position="526"/>
        <end position="638"/>
    </location>
</feature>
<proteinExistence type="predicted"/>
<dbReference type="STRING" id="4097.A0A1S4C1C8"/>
<dbReference type="InterPro" id="IPR002110">
    <property type="entry name" value="Ankyrin_rpt"/>
</dbReference>
<dbReference type="Pfam" id="PF12796">
    <property type="entry name" value="Ank_2"/>
    <property type="match status" value="1"/>
</dbReference>
<keyword evidence="2" id="KW-1133">Transmembrane helix</keyword>
<dbReference type="InterPro" id="IPR036770">
    <property type="entry name" value="Ankyrin_rpt-contain_sf"/>
</dbReference>
<evidence type="ECO:0000259" key="3">
    <source>
        <dbReference type="Pfam" id="PF13962"/>
    </source>
</evidence>
<dbReference type="PANTHER" id="PTHR24177">
    <property type="entry name" value="CASKIN"/>
    <property type="match status" value="1"/>
</dbReference>
<dbReference type="SUPFAM" id="SSF48403">
    <property type="entry name" value="Ankyrin repeat"/>
    <property type="match status" value="2"/>
</dbReference>
<feature type="region of interest" description="Disordered" evidence="1">
    <location>
        <begin position="1"/>
        <end position="42"/>
    </location>
</feature>
<feature type="transmembrane region" description="Helical" evidence="2">
    <location>
        <begin position="531"/>
        <end position="552"/>
    </location>
</feature>
<reference evidence="4" key="1">
    <citation type="submission" date="2025-08" db="UniProtKB">
        <authorList>
            <consortium name="RefSeq"/>
        </authorList>
    </citation>
    <scope>IDENTIFICATION</scope>
</reference>
<evidence type="ECO:0000256" key="2">
    <source>
        <dbReference type="SAM" id="Phobius"/>
    </source>
</evidence>
<dbReference type="SMART" id="SM00248">
    <property type="entry name" value="ANK"/>
    <property type="match status" value="5"/>
</dbReference>
<dbReference type="KEGG" id="nta:107814134"/>